<evidence type="ECO:0000313" key="1">
    <source>
        <dbReference type="EMBL" id="CAJ1937562.1"/>
    </source>
</evidence>
<keyword evidence="2" id="KW-1185">Reference proteome</keyword>
<proteinExistence type="predicted"/>
<dbReference type="AlphaFoldDB" id="A0AA86S7V9"/>
<protein>
    <submittedName>
        <fullName evidence="1">Uncharacterized protein</fullName>
    </submittedName>
</protein>
<reference evidence="1" key="1">
    <citation type="submission" date="2023-10" db="EMBL/GenBank/DDBJ databases">
        <authorList>
            <person name="Domelevo Entfellner J.-B."/>
        </authorList>
    </citation>
    <scope>NUCLEOTIDE SEQUENCE</scope>
</reference>
<name>A0AA86S7V9_9FABA</name>
<evidence type="ECO:0000313" key="2">
    <source>
        <dbReference type="Proteomes" id="UP001189624"/>
    </source>
</evidence>
<dbReference type="EMBL" id="OY731400">
    <property type="protein sequence ID" value="CAJ1937562.1"/>
    <property type="molecule type" value="Genomic_DNA"/>
</dbReference>
<dbReference type="Gramene" id="rna-AYBTSS11_LOCUS8094">
    <property type="protein sequence ID" value="CAJ1937562.1"/>
    <property type="gene ID" value="gene-AYBTSS11_LOCUS8094"/>
</dbReference>
<sequence length="68" mass="7585">MDIKANKTLNSFMSLLTHEVATSSNSSPEKSFILKILTHSPTTISLTAYGGSMRFRHPATATHRHYHL</sequence>
<accession>A0AA86S7V9</accession>
<dbReference type="Proteomes" id="UP001189624">
    <property type="component" value="Chromosome 3"/>
</dbReference>
<gene>
    <name evidence="1" type="ORF">AYBTSS11_LOCUS8094</name>
</gene>
<organism evidence="1 2">
    <name type="scientific">Sphenostylis stenocarpa</name>
    <dbReference type="NCBI Taxonomy" id="92480"/>
    <lineage>
        <taxon>Eukaryota</taxon>
        <taxon>Viridiplantae</taxon>
        <taxon>Streptophyta</taxon>
        <taxon>Embryophyta</taxon>
        <taxon>Tracheophyta</taxon>
        <taxon>Spermatophyta</taxon>
        <taxon>Magnoliopsida</taxon>
        <taxon>eudicotyledons</taxon>
        <taxon>Gunneridae</taxon>
        <taxon>Pentapetalae</taxon>
        <taxon>rosids</taxon>
        <taxon>fabids</taxon>
        <taxon>Fabales</taxon>
        <taxon>Fabaceae</taxon>
        <taxon>Papilionoideae</taxon>
        <taxon>50 kb inversion clade</taxon>
        <taxon>NPAAA clade</taxon>
        <taxon>indigoferoid/millettioid clade</taxon>
        <taxon>Phaseoleae</taxon>
        <taxon>Sphenostylis</taxon>
    </lineage>
</organism>